<dbReference type="AlphaFoldDB" id="A0A1B6NVP9"/>
<sequence length="68" mass="6852">MEATAQPKAVAWLSNLFAQAPQATTTPSVSSRDAAEAIEALVNTGAQSLGSFGQVDSNALNSAASNSE</sequence>
<name>A0A1B6NVP9_9ZZZZ</name>
<dbReference type="EMBL" id="AYSL01000791">
    <property type="protein sequence ID" value="KTF07042.1"/>
    <property type="molecule type" value="Genomic_DNA"/>
</dbReference>
<feature type="non-terminal residue" evidence="1">
    <location>
        <position position="68"/>
    </location>
</feature>
<gene>
    <name evidence="1" type="ORF">MGSAQ_001462</name>
</gene>
<evidence type="ECO:0000313" key="1">
    <source>
        <dbReference type="EMBL" id="KTF07042.1"/>
    </source>
</evidence>
<protein>
    <submittedName>
        <fullName evidence="1">Ribonuclease</fullName>
    </submittedName>
</protein>
<accession>A0A1B6NVP9</accession>
<proteinExistence type="predicted"/>
<organism evidence="1">
    <name type="scientific">marine sediment metagenome</name>
    <dbReference type="NCBI Taxonomy" id="412755"/>
    <lineage>
        <taxon>unclassified sequences</taxon>
        <taxon>metagenomes</taxon>
        <taxon>ecological metagenomes</taxon>
    </lineage>
</organism>
<reference evidence="1" key="1">
    <citation type="submission" date="2013-11" db="EMBL/GenBank/DDBJ databases">
        <title>Microbial diversity, functional groups and degradation webs in Northern and Southern Mediterranean and Red Sea marine crude oil polluted sites.</title>
        <authorList>
            <person name="Daffonchio D."/>
            <person name="Mapelli F."/>
            <person name="Ferrer M."/>
            <person name="Richter M."/>
            <person name="Cherif A."/>
            <person name="Malkawi H.I."/>
            <person name="Yakimov M.M."/>
            <person name="Abdel-Fattah Y.R."/>
            <person name="Blaghen M."/>
            <person name="Golyshin P.N."/>
            <person name="Kalogerakis N."/>
            <person name="Boon N."/>
            <person name="Magagnini M."/>
            <person name="Fava F."/>
        </authorList>
    </citation>
    <scope>NUCLEOTIDE SEQUENCE</scope>
</reference>
<comment type="caution">
    <text evidence="1">The sequence shown here is derived from an EMBL/GenBank/DDBJ whole genome shotgun (WGS) entry which is preliminary data.</text>
</comment>